<reference evidence="2" key="1">
    <citation type="submission" date="2022-08" db="EMBL/GenBank/DDBJ databases">
        <authorList>
            <person name="Deng Y."/>
            <person name="Han X.-F."/>
            <person name="Zhang Y.-Q."/>
        </authorList>
    </citation>
    <scope>NUCLEOTIDE SEQUENCE</scope>
    <source>
        <strain evidence="2">CPCC 205716</strain>
    </source>
</reference>
<evidence type="ECO:0000256" key="1">
    <source>
        <dbReference type="SAM" id="MobiDB-lite"/>
    </source>
</evidence>
<proteinExistence type="predicted"/>
<dbReference type="Proteomes" id="UP001165580">
    <property type="component" value="Unassembled WGS sequence"/>
</dbReference>
<accession>A0ABT2GJV6</accession>
<name>A0ABT2GJV6_9MICO</name>
<evidence type="ECO:0008006" key="4">
    <source>
        <dbReference type="Google" id="ProtNLM"/>
    </source>
</evidence>
<keyword evidence="3" id="KW-1185">Reference proteome</keyword>
<feature type="region of interest" description="Disordered" evidence="1">
    <location>
        <begin position="347"/>
        <end position="367"/>
    </location>
</feature>
<organism evidence="2 3">
    <name type="scientific">Herbiconiux gentiana</name>
    <dbReference type="NCBI Taxonomy" id="2970912"/>
    <lineage>
        <taxon>Bacteria</taxon>
        <taxon>Bacillati</taxon>
        <taxon>Actinomycetota</taxon>
        <taxon>Actinomycetes</taxon>
        <taxon>Micrococcales</taxon>
        <taxon>Microbacteriaceae</taxon>
        <taxon>Herbiconiux</taxon>
    </lineage>
</organism>
<evidence type="ECO:0000313" key="3">
    <source>
        <dbReference type="Proteomes" id="UP001165580"/>
    </source>
</evidence>
<comment type="caution">
    <text evidence="2">The sequence shown here is derived from an EMBL/GenBank/DDBJ whole genome shotgun (WGS) entry which is preliminary data.</text>
</comment>
<gene>
    <name evidence="2" type="ORF">NVV95_17970</name>
</gene>
<protein>
    <recommendedName>
        <fullName evidence="4">ParB/Sulfiredoxin domain-containing protein</fullName>
    </recommendedName>
</protein>
<sequence>MTDGVETLDTRLVGTLDPGVQAMIEDFVEMCKPVESLPILVMRDKATDAIFVEVHLLADSLVPAATVDVPLDPEDSADYRANREVVEDHVAFAKMKDDAKNARAFSNLVCEFTRAFNEDHPLKIIGGQHRFTAIQEALEGGVNEHHGVKLYFALDNEQRLDVQLISNTNIAVSTDLFDRMTETLAGPELRQWCQKVGLLKDGEDFADRRARGNPITVRAARTFIINYYRGTDIEPKKFDSSATTPVILKSGVQVEEWTELKLQRPTLWEDANLQLAGAEFSQLVEAQRKRFTTAAGKLKPGAADSAEKAMNYAVLSAWAYVSGVLSKNKTRQKRHFDLRTAEGKDPLNAGALAKGRHKTDPENYRGLGYRTDAKERSRLVELFYLQAEDGSKITPAMVDLAIKKAVAKEALLEVSKASEKANP</sequence>
<evidence type="ECO:0000313" key="2">
    <source>
        <dbReference type="EMBL" id="MCS5716438.1"/>
    </source>
</evidence>
<dbReference type="EMBL" id="JANTEZ010000012">
    <property type="protein sequence ID" value="MCS5716438.1"/>
    <property type="molecule type" value="Genomic_DNA"/>
</dbReference>
<dbReference type="RefSeq" id="WP_259487956.1">
    <property type="nucleotide sequence ID" value="NZ_JANTEZ010000012.1"/>
</dbReference>